<comment type="caution">
    <text evidence="2">The sequence shown here is derived from an EMBL/GenBank/DDBJ whole genome shotgun (WGS) entry which is preliminary data.</text>
</comment>
<name>A0A1V6Z2A7_PENNA</name>
<reference evidence="1" key="3">
    <citation type="submission" date="2021-07" db="EMBL/GenBank/DDBJ databases">
        <authorList>
            <person name="Branca A.L. A."/>
        </authorList>
    </citation>
    <scope>NUCLEOTIDE SEQUENCE</scope>
</reference>
<reference evidence="2" key="1">
    <citation type="submission" date="2016-10" db="EMBL/GenBank/DDBJ databases">
        <title>Uncovering the secondary metabolism of Penicillium species provides insights into the evolution of 6-MSA pathways.</title>
        <authorList>
            <person name="Nielsen J.C."/>
            <person name="Nielsen J."/>
        </authorList>
    </citation>
    <scope>NUCLEOTIDE SEQUENCE [LARGE SCALE GENOMIC DNA]</scope>
    <source>
        <strain evidence="2">IBT 13039</strain>
    </source>
</reference>
<dbReference type="Proteomes" id="UP001153461">
    <property type="component" value="Unassembled WGS sequence"/>
</dbReference>
<gene>
    <name evidence="2" type="ORF">PENNAL_c0005G09715</name>
    <name evidence="1" type="ORF">PNAL_LOCUS6398</name>
</gene>
<sequence>MQFGQSHRASQDEDWEMKEPKTRYLCYEQLTDSVKSGDIKLVEAFFPLQIEHFMNVRASDTRLPISTEYIKNPVGVDECLKTTLGCWKQTPEWVNLKALLKLVATHKITKVVGIASRSMGFGPGDDD</sequence>
<dbReference type="EMBL" id="MOOB01000005">
    <property type="protein sequence ID" value="OQE93668.1"/>
    <property type="molecule type" value="Genomic_DNA"/>
</dbReference>
<reference evidence="3" key="2">
    <citation type="journal article" date="2017" name="Nat. Microbiol.">
        <title>Global analysis of biosynthetic gene clusters reveals vast potential of secondary metabolite production in Penicillium species.</title>
        <authorList>
            <person name="Nielsen J.C."/>
            <person name="Grijseels S."/>
            <person name="Prigent S."/>
            <person name="Ji B."/>
            <person name="Dainat J."/>
            <person name="Nielsen K.F."/>
            <person name="Frisvad J.C."/>
            <person name="Workman M."/>
            <person name="Nielsen J."/>
        </authorList>
    </citation>
    <scope>NUCLEOTIDE SEQUENCE [LARGE SCALE GENOMIC DNA]</scope>
    <source>
        <strain evidence="3">IBT 13039</strain>
    </source>
</reference>
<protein>
    <submittedName>
        <fullName evidence="2">Uncharacterized protein</fullName>
    </submittedName>
</protein>
<dbReference type="Proteomes" id="UP000191691">
    <property type="component" value="Unassembled WGS sequence"/>
</dbReference>
<evidence type="ECO:0000313" key="1">
    <source>
        <dbReference type="EMBL" id="CAG8162128.1"/>
    </source>
</evidence>
<dbReference type="EMBL" id="CAJVNV010000333">
    <property type="protein sequence ID" value="CAG8162128.1"/>
    <property type="molecule type" value="Genomic_DNA"/>
</dbReference>
<accession>A0A1V6Z2A7</accession>
<keyword evidence="3" id="KW-1185">Reference proteome</keyword>
<organism evidence="2 3">
    <name type="scientific">Penicillium nalgiovense</name>
    <dbReference type="NCBI Taxonomy" id="60175"/>
    <lineage>
        <taxon>Eukaryota</taxon>
        <taxon>Fungi</taxon>
        <taxon>Dikarya</taxon>
        <taxon>Ascomycota</taxon>
        <taxon>Pezizomycotina</taxon>
        <taxon>Eurotiomycetes</taxon>
        <taxon>Eurotiomycetidae</taxon>
        <taxon>Eurotiales</taxon>
        <taxon>Aspergillaceae</taxon>
        <taxon>Penicillium</taxon>
    </lineage>
</organism>
<dbReference type="OrthoDB" id="5230585at2759"/>
<proteinExistence type="predicted"/>
<evidence type="ECO:0000313" key="2">
    <source>
        <dbReference type="EMBL" id="OQE93668.1"/>
    </source>
</evidence>
<dbReference type="AlphaFoldDB" id="A0A1V6Z2A7"/>
<evidence type="ECO:0000313" key="3">
    <source>
        <dbReference type="Proteomes" id="UP000191691"/>
    </source>
</evidence>